<protein>
    <submittedName>
        <fullName evidence="4">WGS project CAEQ00000000 data, annotated contig 1288</fullName>
    </submittedName>
</protein>
<accession>F9W583</accession>
<feature type="region of interest" description="Disordered" evidence="1">
    <location>
        <begin position="290"/>
        <end position="312"/>
    </location>
</feature>
<reference evidence="4 5" key="2">
    <citation type="journal article" date="2012" name="Proc. Natl. Acad. Sci. U.S.A.">
        <title>Antigenic diversity is generated by distinct evolutionary mechanisms in African trypanosome species.</title>
        <authorList>
            <person name="Jackson A.P."/>
            <person name="Berry A."/>
            <person name="Aslett M."/>
            <person name="Allison H.C."/>
            <person name="Burton P."/>
            <person name="Vavrova-Anderson J."/>
            <person name="Brown R."/>
            <person name="Browne H."/>
            <person name="Corton N."/>
            <person name="Hauser H."/>
            <person name="Gamble J."/>
            <person name="Gilderthorp R."/>
            <person name="Marcello L."/>
            <person name="McQuillan J."/>
            <person name="Otto T.D."/>
            <person name="Quail M.A."/>
            <person name="Sanders M.J."/>
            <person name="van Tonder A."/>
            <person name="Ginger M.L."/>
            <person name="Field M.C."/>
            <person name="Barry J.D."/>
            <person name="Hertz-Fowler C."/>
            <person name="Berriman M."/>
        </authorList>
    </citation>
    <scope>NUCLEOTIDE SEQUENCE [LARGE SCALE GENOMIC DNA]</scope>
    <source>
        <strain evidence="4 5">IL3000</strain>
    </source>
</reference>
<evidence type="ECO:0000256" key="3">
    <source>
        <dbReference type="SAM" id="SignalP"/>
    </source>
</evidence>
<keyword evidence="2" id="KW-0812">Transmembrane</keyword>
<proteinExistence type="predicted"/>
<dbReference type="EMBL" id="CAEQ01000673">
    <property type="protein sequence ID" value="CCD12331.1"/>
    <property type="molecule type" value="Genomic_DNA"/>
</dbReference>
<evidence type="ECO:0000313" key="4">
    <source>
        <dbReference type="EMBL" id="CCD12331.1"/>
    </source>
</evidence>
<sequence>MCVVSDNAFRFFLLCLCTALCGVFPSPVTRVIGSQPDAGEEAILLEQMMAQSFSVSVMSGRYGVFNASLILSGSTNFPAIVHGELIPVGTQRIESDGQQTLEHFLHPRSLLGEPVPGISDEAHPSLLSINIKMDFYGASEGMFSAWSLPSHGRALQDRLAALEEKDVKPTVLAGFSFYPEAPNASRFSLNDILSAARMASGDIVMEDGEKGTYTFSFLSDHEFTLMVRLAGDSASAADNLWVHGYTAPNMELFPRPGQEKLPVWWIWALQGVWVVLLLLQFRSLYVNSQAPGGRQNQKKGQTLDAIKEKKNK</sequence>
<keyword evidence="2" id="KW-0472">Membrane</keyword>
<keyword evidence="3" id="KW-0732">Signal</keyword>
<feature type="transmembrane region" description="Helical" evidence="2">
    <location>
        <begin position="264"/>
        <end position="285"/>
    </location>
</feature>
<dbReference type="Proteomes" id="UP000000702">
    <property type="component" value="Unassembled WGS sequence"/>
</dbReference>
<reference evidence="5" key="1">
    <citation type="submission" date="2011-07" db="EMBL/GenBank/DDBJ databases">
        <title>Divergent evolution of antigenic variation in African trypanosomes.</title>
        <authorList>
            <person name="Jackson A.P."/>
            <person name="Berry A."/>
            <person name="Allison H.C."/>
            <person name="Burton P."/>
            <person name="Anderson J."/>
            <person name="Aslett M."/>
            <person name="Brown R."/>
            <person name="Corton N."/>
            <person name="Harris D."/>
            <person name="Hauser H."/>
            <person name="Gamble J."/>
            <person name="Gilderthorp R."/>
            <person name="McQuillan J."/>
            <person name="Quail M.A."/>
            <person name="Sanders M."/>
            <person name="Van Tonder A."/>
            <person name="Ginger M.L."/>
            <person name="Donelson J.E."/>
            <person name="Field M.C."/>
            <person name="Barry J.D."/>
            <person name="Berriman M."/>
            <person name="Hertz-Fowler C."/>
        </authorList>
    </citation>
    <scope>NUCLEOTIDE SEQUENCE [LARGE SCALE GENOMIC DNA]</scope>
    <source>
        <strain evidence="5">IL3000</strain>
    </source>
</reference>
<feature type="compositionally biased region" description="Polar residues" evidence="1">
    <location>
        <begin position="290"/>
        <end position="300"/>
    </location>
</feature>
<comment type="caution">
    <text evidence="4">The sequence shown here is derived from an EMBL/GenBank/DDBJ whole genome shotgun (WGS) entry which is preliminary data.</text>
</comment>
<gene>
    <name evidence="4" type="ORF">TCIL3000_0_32230</name>
</gene>
<keyword evidence="5" id="KW-1185">Reference proteome</keyword>
<feature type="signal peptide" evidence="3">
    <location>
        <begin position="1"/>
        <end position="25"/>
    </location>
</feature>
<keyword evidence="2" id="KW-1133">Transmembrane helix</keyword>
<name>F9W583_TRYCI</name>
<evidence type="ECO:0000256" key="2">
    <source>
        <dbReference type="SAM" id="Phobius"/>
    </source>
</evidence>
<dbReference type="OMA" id="IIFRWIT"/>
<dbReference type="AlphaFoldDB" id="F9W583"/>
<feature type="chain" id="PRO_5003394695" evidence="3">
    <location>
        <begin position="26"/>
        <end position="312"/>
    </location>
</feature>
<evidence type="ECO:0000313" key="5">
    <source>
        <dbReference type="Proteomes" id="UP000000702"/>
    </source>
</evidence>
<evidence type="ECO:0000256" key="1">
    <source>
        <dbReference type="SAM" id="MobiDB-lite"/>
    </source>
</evidence>
<dbReference type="VEuPathDB" id="TriTrypDB:TcIL3000_0_32230"/>
<organism evidence="4 5">
    <name type="scientific">Trypanosoma congolense (strain IL3000)</name>
    <dbReference type="NCBI Taxonomy" id="1068625"/>
    <lineage>
        <taxon>Eukaryota</taxon>
        <taxon>Discoba</taxon>
        <taxon>Euglenozoa</taxon>
        <taxon>Kinetoplastea</taxon>
        <taxon>Metakinetoplastina</taxon>
        <taxon>Trypanosomatida</taxon>
        <taxon>Trypanosomatidae</taxon>
        <taxon>Trypanosoma</taxon>
        <taxon>Nannomonas</taxon>
    </lineage>
</organism>